<accession>A0ABD3ND14</accession>
<gene>
    <name evidence="3" type="ORF">ACHAWU_006750</name>
</gene>
<dbReference type="AlphaFoldDB" id="A0ABD3ND14"/>
<organism evidence="3 4">
    <name type="scientific">Discostella pseudostelligera</name>
    <dbReference type="NCBI Taxonomy" id="259834"/>
    <lineage>
        <taxon>Eukaryota</taxon>
        <taxon>Sar</taxon>
        <taxon>Stramenopiles</taxon>
        <taxon>Ochrophyta</taxon>
        <taxon>Bacillariophyta</taxon>
        <taxon>Coscinodiscophyceae</taxon>
        <taxon>Thalassiosirophycidae</taxon>
        <taxon>Stephanodiscales</taxon>
        <taxon>Stephanodiscaceae</taxon>
        <taxon>Discostella</taxon>
    </lineage>
</organism>
<feature type="region of interest" description="Disordered" evidence="2">
    <location>
        <begin position="55"/>
        <end position="87"/>
    </location>
</feature>
<keyword evidence="1" id="KW-0175">Coiled coil</keyword>
<dbReference type="EMBL" id="JALLBG020000009">
    <property type="protein sequence ID" value="KAL3772552.1"/>
    <property type="molecule type" value="Genomic_DNA"/>
</dbReference>
<feature type="coiled-coil region" evidence="1">
    <location>
        <begin position="197"/>
        <end position="231"/>
    </location>
</feature>
<reference evidence="3 4" key="1">
    <citation type="submission" date="2024-10" db="EMBL/GenBank/DDBJ databases">
        <title>Updated reference genomes for cyclostephanoid diatoms.</title>
        <authorList>
            <person name="Roberts W.R."/>
            <person name="Alverson A.J."/>
        </authorList>
    </citation>
    <scope>NUCLEOTIDE SEQUENCE [LARGE SCALE GENOMIC DNA]</scope>
    <source>
        <strain evidence="3 4">AJA232-27</strain>
    </source>
</reference>
<feature type="compositionally biased region" description="Basic residues" evidence="2">
    <location>
        <begin position="72"/>
        <end position="81"/>
    </location>
</feature>
<name>A0ABD3ND14_9STRA</name>
<comment type="caution">
    <text evidence="3">The sequence shown here is derived from an EMBL/GenBank/DDBJ whole genome shotgun (WGS) entry which is preliminary data.</text>
</comment>
<proteinExistence type="predicted"/>
<dbReference type="Proteomes" id="UP001530293">
    <property type="component" value="Unassembled WGS sequence"/>
</dbReference>
<feature type="region of interest" description="Disordered" evidence="2">
    <location>
        <begin position="249"/>
        <end position="268"/>
    </location>
</feature>
<protein>
    <submittedName>
        <fullName evidence="3">Uncharacterized protein</fullName>
    </submittedName>
</protein>
<evidence type="ECO:0000313" key="3">
    <source>
        <dbReference type="EMBL" id="KAL3772552.1"/>
    </source>
</evidence>
<sequence length="405" mass="44591">MDLIAAALTTIEEDGESVRSGSATSNPLESVDTILPAATATATATAMATAESLDSFGASSTGNGGRLGKEKEKKKRRKPRRKDADAASLYSYASVERDTAQQILVDLCTEMKELKSCMQEGQEKAIANIDSNQKVVTSLVDQMDMLQQNMKQLDFVIESKATPEQIEELARIRAVQEMMKMVSDDKKKTVGVYEDHIRRSYEEIERLRHDLANERKEVAALRAEIDSVRGHTPRMLANGSGVGNMYKSDAADSTDGESDVGSRPGAMYITGTGKRLSLSSKGGDLRGEADFDDMTLESKGSLDTTSYEVKSLKKRVIHMKKKLAAVQLEARETGKLRAEVERLRVQCETDNKASQVKEQKISSLEHELLQLKRNPTIAASPSAPVIHLKPSAHDVMQSKKKWWAI</sequence>
<evidence type="ECO:0000313" key="4">
    <source>
        <dbReference type="Proteomes" id="UP001530293"/>
    </source>
</evidence>
<evidence type="ECO:0000256" key="1">
    <source>
        <dbReference type="SAM" id="Coils"/>
    </source>
</evidence>
<evidence type="ECO:0000256" key="2">
    <source>
        <dbReference type="SAM" id="MobiDB-lite"/>
    </source>
</evidence>
<keyword evidence="4" id="KW-1185">Reference proteome</keyword>